<sequence>MPSTANAAIPPVYLLPGWLNSDPEHWQSHWERQLGHVRIEQADWEWPRRGDWMARLDEVLVNDSRLLQTPALLVAHSLGCQLVAAWAAHSQHTARVRGALLVAPPDTEREDMPPQLHNWRPIRRARLPFPAMAVVSTDDPYCAPERAGEMAADWGAQLVLAGPRGHLNSASGLGDWLEGQDLLRQLGTLAHPA</sequence>
<name>A0ABW7FTW5_9BURK</name>
<evidence type="ECO:0000313" key="2">
    <source>
        <dbReference type="Proteomes" id="UP001606099"/>
    </source>
</evidence>
<keyword evidence="2" id="KW-1185">Reference proteome</keyword>
<dbReference type="SUPFAM" id="SSF53474">
    <property type="entry name" value="alpha/beta-Hydrolases"/>
    <property type="match status" value="1"/>
</dbReference>
<dbReference type="Proteomes" id="UP001606099">
    <property type="component" value="Unassembled WGS sequence"/>
</dbReference>
<dbReference type="RefSeq" id="WP_394459369.1">
    <property type="nucleotide sequence ID" value="NZ_JBIGHZ010000002.1"/>
</dbReference>
<gene>
    <name evidence="1" type="ORF">ACG0Z6_05750</name>
</gene>
<dbReference type="InterPro" id="IPR029058">
    <property type="entry name" value="AB_hydrolase_fold"/>
</dbReference>
<evidence type="ECO:0000313" key="1">
    <source>
        <dbReference type="EMBL" id="MFG6447747.1"/>
    </source>
</evidence>
<comment type="caution">
    <text evidence="1">The sequence shown here is derived from an EMBL/GenBank/DDBJ whole genome shotgun (WGS) entry which is preliminary data.</text>
</comment>
<dbReference type="Pfam" id="PF06821">
    <property type="entry name" value="Ser_hydrolase"/>
    <property type="match status" value="1"/>
</dbReference>
<proteinExistence type="predicted"/>
<dbReference type="InterPro" id="IPR010662">
    <property type="entry name" value="RBBP9/YdeN"/>
</dbReference>
<dbReference type="GO" id="GO:0016787">
    <property type="term" value="F:hydrolase activity"/>
    <property type="evidence" value="ECO:0007669"/>
    <property type="project" value="UniProtKB-KW"/>
</dbReference>
<organism evidence="1 2">
    <name type="scientific">Roseateles rivi</name>
    <dbReference type="NCBI Taxonomy" id="3299028"/>
    <lineage>
        <taxon>Bacteria</taxon>
        <taxon>Pseudomonadati</taxon>
        <taxon>Pseudomonadota</taxon>
        <taxon>Betaproteobacteria</taxon>
        <taxon>Burkholderiales</taxon>
        <taxon>Sphaerotilaceae</taxon>
        <taxon>Roseateles</taxon>
    </lineage>
</organism>
<dbReference type="Gene3D" id="3.40.50.1820">
    <property type="entry name" value="alpha/beta hydrolase"/>
    <property type="match status" value="1"/>
</dbReference>
<protein>
    <submittedName>
        <fullName evidence="1">RBBP9/YdeN family alpha/beta hydrolase</fullName>
    </submittedName>
</protein>
<keyword evidence="1" id="KW-0378">Hydrolase</keyword>
<dbReference type="EMBL" id="JBIGHZ010000002">
    <property type="protein sequence ID" value="MFG6447747.1"/>
    <property type="molecule type" value="Genomic_DNA"/>
</dbReference>
<reference evidence="1 2" key="1">
    <citation type="submission" date="2024-08" db="EMBL/GenBank/DDBJ databases">
        <authorList>
            <person name="Lu H."/>
        </authorList>
    </citation>
    <scope>NUCLEOTIDE SEQUENCE [LARGE SCALE GENOMIC DNA]</scope>
    <source>
        <strain evidence="1 2">BYS180W</strain>
    </source>
</reference>
<accession>A0ABW7FTW5</accession>